<proteinExistence type="predicted"/>
<evidence type="ECO:0000313" key="1">
    <source>
        <dbReference type="EMBL" id="CAK5049979.1"/>
    </source>
</evidence>
<gene>
    <name evidence="1" type="ORF">MENTE1834_LOCUS13176</name>
</gene>
<dbReference type="Proteomes" id="UP001497535">
    <property type="component" value="Unassembled WGS sequence"/>
</dbReference>
<keyword evidence="2" id="KW-1185">Reference proteome</keyword>
<organism evidence="1 2">
    <name type="scientific">Meloidogyne enterolobii</name>
    <name type="common">Root-knot nematode worm</name>
    <name type="synonym">Meloidogyne mayaguensis</name>
    <dbReference type="NCBI Taxonomy" id="390850"/>
    <lineage>
        <taxon>Eukaryota</taxon>
        <taxon>Metazoa</taxon>
        <taxon>Ecdysozoa</taxon>
        <taxon>Nematoda</taxon>
        <taxon>Chromadorea</taxon>
        <taxon>Rhabditida</taxon>
        <taxon>Tylenchina</taxon>
        <taxon>Tylenchomorpha</taxon>
        <taxon>Tylenchoidea</taxon>
        <taxon>Meloidogynidae</taxon>
        <taxon>Meloidogyninae</taxon>
        <taxon>Meloidogyne</taxon>
    </lineage>
</organism>
<accession>A0ACB0YJV8</accession>
<evidence type="ECO:0000313" key="2">
    <source>
        <dbReference type="Proteomes" id="UP001497535"/>
    </source>
</evidence>
<name>A0ACB0YJV8_MELEN</name>
<sequence length="86" mass="9743">MVLLLLPLNGPGLLPTSAAPANLFWVLPSSVPSSFYSNNLQTFTNYYLFLFSSFSWAYTTVRLIDFSDFPSTFRCVPLLTSFFSHF</sequence>
<dbReference type="EMBL" id="CAVMJV010000014">
    <property type="protein sequence ID" value="CAK5049979.1"/>
    <property type="molecule type" value="Genomic_DNA"/>
</dbReference>
<reference evidence="1" key="1">
    <citation type="submission" date="2023-11" db="EMBL/GenBank/DDBJ databases">
        <authorList>
            <person name="Poullet M."/>
        </authorList>
    </citation>
    <scope>NUCLEOTIDE SEQUENCE</scope>
    <source>
        <strain evidence="1">E1834</strain>
    </source>
</reference>
<protein>
    <submittedName>
        <fullName evidence="1">Uncharacterized protein</fullName>
    </submittedName>
</protein>
<comment type="caution">
    <text evidence="1">The sequence shown here is derived from an EMBL/GenBank/DDBJ whole genome shotgun (WGS) entry which is preliminary data.</text>
</comment>